<keyword evidence="3" id="KW-0547">Nucleotide-binding</keyword>
<organism evidence="11 12">
    <name type="scientific">Dactylosporangium vinaceum</name>
    <dbReference type="NCBI Taxonomy" id="53362"/>
    <lineage>
        <taxon>Bacteria</taxon>
        <taxon>Bacillati</taxon>
        <taxon>Actinomycetota</taxon>
        <taxon>Actinomycetes</taxon>
        <taxon>Micromonosporales</taxon>
        <taxon>Micromonosporaceae</taxon>
        <taxon>Dactylosporangium</taxon>
    </lineage>
</organism>
<dbReference type="EMBL" id="JBHMCA010000046">
    <property type="protein sequence ID" value="MFB9446066.1"/>
    <property type="molecule type" value="Genomic_DNA"/>
</dbReference>
<evidence type="ECO:0000259" key="9">
    <source>
        <dbReference type="PROSITE" id="PS50893"/>
    </source>
</evidence>
<dbReference type="Gene3D" id="1.20.1560.10">
    <property type="entry name" value="ABC transporter type 1, transmembrane domain"/>
    <property type="match status" value="1"/>
</dbReference>
<feature type="transmembrane region" description="Helical" evidence="8">
    <location>
        <begin position="116"/>
        <end position="141"/>
    </location>
</feature>
<dbReference type="InterPro" id="IPR011527">
    <property type="entry name" value="ABC1_TM_dom"/>
</dbReference>
<accession>A0ABV5MB37</accession>
<keyword evidence="6 8" id="KW-0472">Membrane</keyword>
<dbReference type="PROSITE" id="PS50893">
    <property type="entry name" value="ABC_TRANSPORTER_2"/>
    <property type="match status" value="1"/>
</dbReference>
<evidence type="ECO:0000313" key="11">
    <source>
        <dbReference type="EMBL" id="MFB9446066.1"/>
    </source>
</evidence>
<dbReference type="Pfam" id="PF00005">
    <property type="entry name" value="ABC_tran"/>
    <property type="match status" value="1"/>
</dbReference>
<dbReference type="PANTHER" id="PTHR24221:SF590">
    <property type="entry name" value="COMPONENT LINKED WITH THE ASSEMBLY OF CYTOCHROME' TRANSPORT TRANSMEMBRANE ATP-BINDING PROTEIN ABC TRANSPORTER CYDD-RELATED"/>
    <property type="match status" value="1"/>
</dbReference>
<dbReference type="Proteomes" id="UP001589608">
    <property type="component" value="Unassembled WGS sequence"/>
</dbReference>
<dbReference type="InterPro" id="IPR027417">
    <property type="entry name" value="P-loop_NTPase"/>
</dbReference>
<feature type="transmembrane region" description="Helical" evidence="8">
    <location>
        <begin position="39"/>
        <end position="58"/>
    </location>
</feature>
<evidence type="ECO:0000256" key="5">
    <source>
        <dbReference type="ARBA" id="ARBA00022989"/>
    </source>
</evidence>
<gene>
    <name evidence="11" type="ORF">ACFFTR_23535</name>
</gene>
<reference evidence="11 12" key="1">
    <citation type="submission" date="2024-09" db="EMBL/GenBank/DDBJ databases">
        <authorList>
            <person name="Sun Q."/>
            <person name="Mori K."/>
        </authorList>
    </citation>
    <scope>NUCLEOTIDE SEQUENCE [LARGE SCALE GENOMIC DNA]</scope>
    <source>
        <strain evidence="11 12">JCM 3307</strain>
    </source>
</reference>
<feature type="transmembrane region" description="Helical" evidence="8">
    <location>
        <begin position="12"/>
        <end position="33"/>
    </location>
</feature>
<keyword evidence="12" id="KW-1185">Reference proteome</keyword>
<evidence type="ECO:0000256" key="1">
    <source>
        <dbReference type="ARBA" id="ARBA00004651"/>
    </source>
</evidence>
<feature type="region of interest" description="Disordered" evidence="7">
    <location>
        <begin position="187"/>
        <end position="317"/>
    </location>
</feature>
<dbReference type="PANTHER" id="PTHR24221">
    <property type="entry name" value="ATP-BINDING CASSETTE SUB-FAMILY B"/>
    <property type="match status" value="1"/>
</dbReference>
<dbReference type="GO" id="GO:0005524">
    <property type="term" value="F:ATP binding"/>
    <property type="evidence" value="ECO:0007669"/>
    <property type="project" value="UniProtKB-KW"/>
</dbReference>
<evidence type="ECO:0000259" key="10">
    <source>
        <dbReference type="PROSITE" id="PS50929"/>
    </source>
</evidence>
<evidence type="ECO:0000256" key="7">
    <source>
        <dbReference type="SAM" id="MobiDB-lite"/>
    </source>
</evidence>
<dbReference type="SUPFAM" id="SSF52540">
    <property type="entry name" value="P-loop containing nucleoside triphosphate hydrolases"/>
    <property type="match status" value="1"/>
</dbReference>
<dbReference type="CDD" id="cd03228">
    <property type="entry name" value="ABCC_MRP_Like"/>
    <property type="match status" value="1"/>
</dbReference>
<dbReference type="SMART" id="SM00382">
    <property type="entry name" value="AAA"/>
    <property type="match status" value="1"/>
</dbReference>
<evidence type="ECO:0000256" key="2">
    <source>
        <dbReference type="ARBA" id="ARBA00022692"/>
    </source>
</evidence>
<feature type="transmembrane region" description="Helical" evidence="8">
    <location>
        <begin position="147"/>
        <end position="169"/>
    </location>
</feature>
<keyword evidence="4 11" id="KW-0067">ATP-binding</keyword>
<name>A0ABV5MB37_9ACTN</name>
<dbReference type="PROSITE" id="PS50929">
    <property type="entry name" value="ABC_TM1F"/>
    <property type="match status" value="1"/>
</dbReference>
<dbReference type="SUPFAM" id="SSF90123">
    <property type="entry name" value="ABC transporter transmembrane region"/>
    <property type="match status" value="1"/>
</dbReference>
<dbReference type="InterPro" id="IPR036640">
    <property type="entry name" value="ABC1_TM_sf"/>
</dbReference>
<proteinExistence type="predicted"/>
<evidence type="ECO:0000256" key="3">
    <source>
        <dbReference type="ARBA" id="ARBA00022741"/>
    </source>
</evidence>
<feature type="domain" description="ABC transporter" evidence="9">
    <location>
        <begin position="352"/>
        <end position="568"/>
    </location>
</feature>
<evidence type="ECO:0000256" key="4">
    <source>
        <dbReference type="ARBA" id="ARBA00022840"/>
    </source>
</evidence>
<dbReference type="InterPro" id="IPR017871">
    <property type="entry name" value="ABC_transporter-like_CS"/>
</dbReference>
<keyword evidence="2 8" id="KW-0812">Transmembrane</keyword>
<evidence type="ECO:0000313" key="12">
    <source>
        <dbReference type="Proteomes" id="UP001589608"/>
    </source>
</evidence>
<dbReference type="Gene3D" id="3.40.50.300">
    <property type="entry name" value="P-loop containing nucleotide triphosphate hydrolases"/>
    <property type="match status" value="1"/>
</dbReference>
<dbReference type="InterPro" id="IPR003439">
    <property type="entry name" value="ABC_transporter-like_ATP-bd"/>
</dbReference>
<evidence type="ECO:0000256" key="6">
    <source>
        <dbReference type="ARBA" id="ARBA00023136"/>
    </source>
</evidence>
<dbReference type="InterPro" id="IPR039421">
    <property type="entry name" value="Type_1_exporter"/>
</dbReference>
<feature type="domain" description="ABC transmembrane type-1" evidence="10">
    <location>
        <begin position="1"/>
        <end position="161"/>
    </location>
</feature>
<dbReference type="RefSeq" id="WP_223102078.1">
    <property type="nucleotide sequence ID" value="NZ_CP061913.1"/>
</dbReference>
<sequence length="568" mass="57327">MSDVDAVQDLLLRAVLPAAVAALVGALTVAGFALVSTPAALLLLAGLLVAGVLLPMLARAMSGQSTELATARASVVESTVDIAHGAAELLAFGAMPAALAEASARGQRLARLETRAATVGGLIAAAAALVPSGSALAIALLVSGPSVPVLALIALTVGEVVVPLAAASARQTEVRAAVRRVREFVDGVPEQSPSRPHPSDTDVTGSDAAGGWWARGRVDGAPESSPSRPHPSDTDVTRGDAAGGRRARGRVDGAPEPSPSRPHPSDTDVTGSDAAGGWWARGRVDGVPESSPRPHPSDTAPVGGDAADGRRAGGFGDGAVVVESSRRRSGDAGPVGGGVFGGQRVWPEPVSLRLEGVSVRYPHGARDVLSAVDLELPAGRRVAVVGASGSGKSTLLAVLAGGLEPTGGRVEGRPAGAEPWQVAGGVFADAHVFHATVRENLLLDRDGFTDDDLRAALGAAGLVEYGERLDELVGEDGGHLSGGQRQRLLLARALVDPPPVLLLDEPTEGLDQAAAAAVLATALRAAGERTVVVVTHRRADLAGFDEIVTVDDGRVTIVPGASGLLALT</sequence>
<evidence type="ECO:0000256" key="8">
    <source>
        <dbReference type="SAM" id="Phobius"/>
    </source>
</evidence>
<dbReference type="PROSITE" id="PS00211">
    <property type="entry name" value="ABC_TRANSPORTER_1"/>
    <property type="match status" value="1"/>
</dbReference>
<comment type="caution">
    <text evidence="11">The sequence shown here is derived from an EMBL/GenBank/DDBJ whole genome shotgun (WGS) entry which is preliminary data.</text>
</comment>
<dbReference type="InterPro" id="IPR003593">
    <property type="entry name" value="AAA+_ATPase"/>
</dbReference>
<keyword evidence="5 8" id="KW-1133">Transmembrane helix</keyword>
<protein>
    <submittedName>
        <fullName evidence="11">ATP-binding cassette domain-containing protein</fullName>
    </submittedName>
</protein>
<comment type="subcellular location">
    <subcellularLocation>
        <location evidence="1">Cell membrane</location>
        <topology evidence="1">Multi-pass membrane protein</topology>
    </subcellularLocation>
</comment>